<accession>A0AAD4L524</accession>
<dbReference type="AlphaFoldDB" id="A0AAD4L524"/>
<reference evidence="1" key="1">
    <citation type="submission" date="2022-01" db="EMBL/GenBank/DDBJ databases">
        <title>Comparative genomics reveals a dynamic genome evolution in the ectomycorrhizal milk-cap (Lactarius) mushrooms.</title>
        <authorList>
            <consortium name="DOE Joint Genome Institute"/>
            <person name="Lebreton A."/>
            <person name="Tang N."/>
            <person name="Kuo A."/>
            <person name="LaButti K."/>
            <person name="Drula E."/>
            <person name="Barry K."/>
            <person name="Clum A."/>
            <person name="Lipzen A."/>
            <person name="Mousain D."/>
            <person name="Ng V."/>
            <person name="Wang R."/>
            <person name="Wang X."/>
            <person name="Dai Y."/>
            <person name="Henrissat B."/>
            <person name="Grigoriev I.V."/>
            <person name="Guerin-Laguette A."/>
            <person name="Yu F."/>
            <person name="Martin F.M."/>
        </authorList>
    </citation>
    <scope>NUCLEOTIDE SEQUENCE</scope>
    <source>
        <strain evidence="1">QP</strain>
    </source>
</reference>
<name>A0AAD4L524_9AGAM</name>
<protein>
    <submittedName>
        <fullName evidence="1">Uncharacterized protein</fullName>
    </submittedName>
</protein>
<sequence>MLIDLLMDQIIISLSCHTAHINLNNEHLPYKHIIGQVILDKNKRLRMVSIKSHPLNCR</sequence>
<comment type="caution">
    <text evidence="1">The sequence shown here is derived from an EMBL/GenBank/DDBJ whole genome shotgun (WGS) entry which is preliminary data.</text>
</comment>
<keyword evidence="2" id="KW-1185">Reference proteome</keyword>
<dbReference type="Gene3D" id="3.30.300.110">
    <property type="entry name" value="Met-10+ protein-like domains"/>
    <property type="match status" value="1"/>
</dbReference>
<dbReference type="EMBL" id="JAKELL010000134">
    <property type="protein sequence ID" value="KAH8980559.1"/>
    <property type="molecule type" value="Genomic_DNA"/>
</dbReference>
<evidence type="ECO:0000313" key="2">
    <source>
        <dbReference type="Proteomes" id="UP001201163"/>
    </source>
</evidence>
<dbReference type="Proteomes" id="UP001201163">
    <property type="component" value="Unassembled WGS sequence"/>
</dbReference>
<organism evidence="1 2">
    <name type="scientific">Lactarius akahatsu</name>
    <dbReference type="NCBI Taxonomy" id="416441"/>
    <lineage>
        <taxon>Eukaryota</taxon>
        <taxon>Fungi</taxon>
        <taxon>Dikarya</taxon>
        <taxon>Basidiomycota</taxon>
        <taxon>Agaricomycotina</taxon>
        <taxon>Agaricomycetes</taxon>
        <taxon>Russulales</taxon>
        <taxon>Russulaceae</taxon>
        <taxon>Lactarius</taxon>
    </lineage>
</organism>
<evidence type="ECO:0000313" key="1">
    <source>
        <dbReference type="EMBL" id="KAH8980559.1"/>
    </source>
</evidence>
<proteinExistence type="predicted"/>
<gene>
    <name evidence="1" type="ORF">EDB92DRAFT_1900422</name>
</gene>